<protein>
    <submittedName>
        <fullName evidence="7">Disease resistance RPP13-like protein 4</fullName>
    </submittedName>
</protein>
<gene>
    <name evidence="8" type="primary">LOC103630851</name>
    <name evidence="7" type="ORF">ZEAMMB73_Zm00001d035125</name>
</gene>
<keyword evidence="1" id="KW-0677">Repeat</keyword>
<dbReference type="InterPro" id="IPR055414">
    <property type="entry name" value="LRR_R13L4/SHOC2-like"/>
</dbReference>
<keyword evidence="4" id="KW-0812">Transmembrane</keyword>
<feature type="compositionally biased region" description="Low complexity" evidence="3">
    <location>
        <begin position="496"/>
        <end position="541"/>
    </location>
</feature>
<evidence type="ECO:0000256" key="1">
    <source>
        <dbReference type="ARBA" id="ARBA00022737"/>
    </source>
</evidence>
<dbReference type="PRINTS" id="PR00364">
    <property type="entry name" value="DISEASERSIST"/>
</dbReference>
<feature type="domain" description="Disease resistance R13L4/SHOC-2-like LRR" evidence="6">
    <location>
        <begin position="697"/>
        <end position="987"/>
    </location>
</feature>
<dbReference type="RefSeq" id="XP_008650121.2">
    <property type="nucleotide sequence ID" value="XM_008651899.2"/>
</dbReference>
<dbReference type="EnsemblPlants" id="Zm00001eb261200_T001">
    <property type="protein sequence ID" value="Zm00001eb261200_P001"/>
    <property type="gene ID" value="Zm00001eb261200"/>
</dbReference>
<name>A0A1D6LEL6_MAIZE</name>
<dbReference type="Gene3D" id="3.80.10.10">
    <property type="entry name" value="Ribonuclease Inhibitor"/>
    <property type="match status" value="1"/>
</dbReference>
<keyword evidence="9" id="KW-1185">Reference proteome</keyword>
<feature type="transmembrane region" description="Helical" evidence="4">
    <location>
        <begin position="1213"/>
        <end position="1231"/>
    </location>
</feature>
<dbReference type="SUPFAM" id="SSF52540">
    <property type="entry name" value="P-loop containing nucleoside triphosphate hydrolases"/>
    <property type="match status" value="1"/>
</dbReference>
<keyword evidence="2" id="KW-0611">Plant defense</keyword>
<keyword evidence="4" id="KW-1133">Transmembrane helix</keyword>
<feature type="domain" description="NB-ARC" evidence="5">
    <location>
        <begin position="172"/>
        <end position="271"/>
    </location>
</feature>
<dbReference type="GO" id="GO:0043531">
    <property type="term" value="F:ADP binding"/>
    <property type="evidence" value="ECO:0007669"/>
    <property type="project" value="InterPro"/>
</dbReference>
<reference evidence="7" key="2">
    <citation type="submission" date="2015-12" db="EMBL/GenBank/DDBJ databases">
        <title>Update maize B73 reference genome by single molecule sequencing technologies.</title>
        <authorList>
            <consortium name="Maize Genome Sequencing Project"/>
            <person name="Ware D."/>
        </authorList>
    </citation>
    <scope>NUCLEOTIDE SEQUENCE</scope>
    <source>
        <tissue evidence="7">Seedling</tissue>
    </source>
</reference>
<dbReference type="InterPro" id="IPR002182">
    <property type="entry name" value="NB-ARC"/>
</dbReference>
<dbReference type="InterPro" id="IPR036388">
    <property type="entry name" value="WH-like_DNA-bd_sf"/>
</dbReference>
<accession>A0A1D6LEL6</accession>
<organism evidence="7">
    <name type="scientific">Zea mays</name>
    <name type="common">Maize</name>
    <dbReference type="NCBI Taxonomy" id="4577"/>
    <lineage>
        <taxon>Eukaryota</taxon>
        <taxon>Viridiplantae</taxon>
        <taxon>Streptophyta</taxon>
        <taxon>Embryophyta</taxon>
        <taxon>Tracheophyta</taxon>
        <taxon>Spermatophyta</taxon>
        <taxon>Magnoliopsida</taxon>
        <taxon>Liliopsida</taxon>
        <taxon>Poales</taxon>
        <taxon>Poaceae</taxon>
        <taxon>PACMAD clade</taxon>
        <taxon>Panicoideae</taxon>
        <taxon>Andropogonodae</taxon>
        <taxon>Andropogoneae</taxon>
        <taxon>Tripsacinae</taxon>
        <taxon>Zea</taxon>
    </lineage>
</organism>
<dbReference type="AlphaFoldDB" id="A0A1D6LEL6"/>
<feature type="compositionally biased region" description="Low complexity" evidence="3">
    <location>
        <begin position="1182"/>
        <end position="1191"/>
    </location>
</feature>
<dbReference type="OrthoDB" id="635273at2759"/>
<dbReference type="STRING" id="4577.A0A1D6LEL6"/>
<dbReference type="eggNOG" id="KOG4658">
    <property type="taxonomic scope" value="Eukaryota"/>
</dbReference>
<dbReference type="InterPro" id="IPR042197">
    <property type="entry name" value="Apaf_helical"/>
</dbReference>
<keyword evidence="10" id="KW-1267">Proteomics identification</keyword>
<evidence type="ECO:0000313" key="7">
    <source>
        <dbReference type="EMBL" id="AQK78390.1"/>
    </source>
</evidence>
<evidence type="ECO:0007829" key="10">
    <source>
        <dbReference type="PeptideAtlas" id="A0A1D6LEL6"/>
    </source>
</evidence>
<keyword evidence="4" id="KW-0472">Membrane</keyword>
<evidence type="ECO:0000256" key="2">
    <source>
        <dbReference type="ARBA" id="ARBA00022821"/>
    </source>
</evidence>
<dbReference type="InterPro" id="IPR032675">
    <property type="entry name" value="LRR_dom_sf"/>
</dbReference>
<dbReference type="ExpressionAtlas" id="A0A1D6LEL6">
    <property type="expression patterns" value="baseline and differential"/>
</dbReference>
<feature type="transmembrane region" description="Helical" evidence="4">
    <location>
        <begin position="1243"/>
        <end position="1260"/>
    </location>
</feature>
<dbReference type="Gene3D" id="1.10.8.430">
    <property type="entry name" value="Helical domain of apoptotic protease-activating factors"/>
    <property type="match status" value="1"/>
</dbReference>
<dbReference type="Gene3D" id="3.40.50.300">
    <property type="entry name" value="P-loop containing nucleotide triphosphate hydrolases"/>
    <property type="match status" value="1"/>
</dbReference>
<feature type="compositionally biased region" description="Low complexity" evidence="3">
    <location>
        <begin position="1163"/>
        <end position="1175"/>
    </location>
</feature>
<feature type="region of interest" description="Disordered" evidence="3">
    <location>
        <begin position="1147"/>
        <end position="1191"/>
    </location>
</feature>
<evidence type="ECO:0000259" key="6">
    <source>
        <dbReference type="Pfam" id="PF23598"/>
    </source>
</evidence>
<dbReference type="Pfam" id="PF00931">
    <property type="entry name" value="NB-ARC"/>
    <property type="match status" value="1"/>
</dbReference>
<proteinExistence type="evidence at protein level"/>
<dbReference type="EMBL" id="CM000782">
    <property type="protein sequence ID" value="AQK78390.1"/>
    <property type="molecule type" value="Genomic_DNA"/>
</dbReference>
<reference evidence="9" key="1">
    <citation type="journal article" date="2009" name="Science">
        <title>The B73 maize genome: complexity, diversity, and dynamics.</title>
        <authorList>
            <person name="Schnable P.S."/>
            <person name="Ware D."/>
            <person name="Fulton R.S."/>
            <person name="Stein J.C."/>
            <person name="Wei F."/>
            <person name="Pasternak S."/>
            <person name="Liang C."/>
            <person name="Zhang J."/>
            <person name="Fulton L."/>
            <person name="Graves T.A."/>
            <person name="Minx P."/>
            <person name="Reily A.D."/>
            <person name="Courtney L."/>
            <person name="Kruchowski S.S."/>
            <person name="Tomlinson C."/>
            <person name="Strong C."/>
            <person name="Delehaunty K."/>
            <person name="Fronick C."/>
            <person name="Courtney B."/>
            <person name="Rock S.M."/>
            <person name="Belter E."/>
            <person name="Du F."/>
            <person name="Kim K."/>
            <person name="Abbott R.M."/>
            <person name="Cotton M."/>
            <person name="Levy A."/>
            <person name="Marchetto P."/>
            <person name="Ochoa K."/>
            <person name="Jackson S.M."/>
            <person name="Gillam B."/>
            <person name="Chen W."/>
            <person name="Yan L."/>
            <person name="Higginbotham J."/>
            <person name="Cardenas M."/>
            <person name="Waligorski J."/>
            <person name="Applebaum E."/>
            <person name="Phelps L."/>
            <person name="Falcone J."/>
            <person name="Kanchi K."/>
            <person name="Thane T."/>
            <person name="Scimone A."/>
            <person name="Thane N."/>
            <person name="Henke J."/>
            <person name="Wang T."/>
            <person name="Ruppert J."/>
            <person name="Shah N."/>
            <person name="Rotter K."/>
            <person name="Hodges J."/>
            <person name="Ingenthron E."/>
            <person name="Cordes M."/>
            <person name="Kohlberg S."/>
            <person name="Sgro J."/>
            <person name="Delgado B."/>
            <person name="Mead K."/>
            <person name="Chinwalla A."/>
            <person name="Leonard S."/>
            <person name="Crouse K."/>
            <person name="Collura K."/>
            <person name="Kudrna D."/>
            <person name="Currie J."/>
            <person name="He R."/>
            <person name="Angelova A."/>
            <person name="Rajasekar S."/>
            <person name="Mueller T."/>
            <person name="Lomeli R."/>
            <person name="Scara G."/>
            <person name="Ko A."/>
            <person name="Delaney K."/>
            <person name="Wissotski M."/>
            <person name="Lopez G."/>
            <person name="Campos D."/>
            <person name="Braidotti M."/>
            <person name="Ashley E."/>
            <person name="Golser W."/>
            <person name="Kim H."/>
            <person name="Lee S."/>
            <person name="Lin J."/>
            <person name="Dujmic Z."/>
            <person name="Kim W."/>
            <person name="Talag J."/>
            <person name="Zuccolo A."/>
            <person name="Fan C."/>
            <person name="Sebastian A."/>
            <person name="Kramer M."/>
            <person name="Spiegel L."/>
            <person name="Nascimento L."/>
            <person name="Zutavern T."/>
            <person name="Miller B."/>
            <person name="Ambroise C."/>
            <person name="Muller S."/>
            <person name="Spooner W."/>
            <person name="Narechania A."/>
            <person name="Ren L."/>
            <person name="Wei S."/>
            <person name="Kumari S."/>
            <person name="Faga B."/>
            <person name="Levy M.J."/>
            <person name="McMahan L."/>
            <person name="Van Buren P."/>
            <person name="Vaughn M.W."/>
            <person name="Ying K."/>
            <person name="Yeh C.-T."/>
            <person name="Emrich S.J."/>
            <person name="Jia Y."/>
            <person name="Kalyanaraman A."/>
            <person name="Hsia A.-P."/>
            <person name="Barbazuk W.B."/>
            <person name="Baucom R.S."/>
            <person name="Brutnell T.P."/>
            <person name="Carpita N.C."/>
            <person name="Chaparro C."/>
            <person name="Chia J.-M."/>
            <person name="Deragon J.-M."/>
            <person name="Estill J.C."/>
            <person name="Fu Y."/>
            <person name="Jeddeloh J.A."/>
            <person name="Han Y."/>
            <person name="Lee H."/>
            <person name="Li P."/>
            <person name="Lisch D.R."/>
            <person name="Liu S."/>
            <person name="Liu Z."/>
            <person name="Nagel D.H."/>
            <person name="McCann M.C."/>
            <person name="SanMiguel P."/>
            <person name="Myers A.M."/>
            <person name="Nettleton D."/>
            <person name="Nguyen J."/>
            <person name="Penning B.W."/>
            <person name="Ponnala L."/>
            <person name="Schneider K.L."/>
            <person name="Schwartz D.C."/>
            <person name="Sharma A."/>
            <person name="Soderlund C."/>
            <person name="Springer N.M."/>
            <person name="Sun Q."/>
            <person name="Wang H."/>
            <person name="Waterman M."/>
            <person name="Westerman R."/>
            <person name="Wolfgruber T.K."/>
            <person name="Yang L."/>
            <person name="Yu Y."/>
            <person name="Zhang L."/>
            <person name="Zhou S."/>
            <person name="Zhu Q."/>
            <person name="Bennetzen J.L."/>
            <person name="Dawe R.K."/>
            <person name="Jiang J."/>
            <person name="Jiang N."/>
            <person name="Presting G.G."/>
            <person name="Wessler S.R."/>
            <person name="Aluru S."/>
            <person name="Martienssen R.A."/>
            <person name="Clifton S.W."/>
            <person name="McCombie W.R."/>
            <person name="Wing R.A."/>
            <person name="Wilson R.K."/>
        </authorList>
    </citation>
    <scope>NUCLEOTIDE SEQUENCE [LARGE SCALE GENOMIC DNA]</scope>
    <source>
        <strain evidence="9">cv. B73</strain>
    </source>
</reference>
<feature type="compositionally biased region" description="Low complexity" evidence="3">
    <location>
        <begin position="478"/>
        <end position="488"/>
    </location>
</feature>
<dbReference type="Gramene" id="Zm00001eb261200_T001">
    <property type="protein sequence ID" value="Zm00001eb261200_P001"/>
    <property type="gene ID" value="Zm00001eb261200"/>
</dbReference>
<dbReference type="PANTHER" id="PTHR36766">
    <property type="entry name" value="PLANT BROAD-SPECTRUM MILDEW RESISTANCE PROTEIN RPW8"/>
    <property type="match status" value="1"/>
</dbReference>
<evidence type="ECO:0000256" key="4">
    <source>
        <dbReference type="SAM" id="Phobius"/>
    </source>
</evidence>
<reference evidence="8" key="4">
    <citation type="submission" date="2021-05" db="UniProtKB">
        <authorList>
            <consortium name="EnsemblPlants"/>
        </authorList>
    </citation>
    <scope>IDENTIFICATION</scope>
    <source>
        <strain evidence="8">cv. B73</strain>
    </source>
</reference>
<dbReference type="PANTHER" id="PTHR36766:SF70">
    <property type="entry name" value="DISEASE RESISTANCE PROTEIN RGA4"/>
    <property type="match status" value="1"/>
</dbReference>
<dbReference type="Gene3D" id="1.10.10.10">
    <property type="entry name" value="Winged helix-like DNA-binding domain superfamily/Winged helix DNA-binding domain"/>
    <property type="match status" value="1"/>
</dbReference>
<dbReference type="Pfam" id="PF23598">
    <property type="entry name" value="LRR_14"/>
    <property type="match status" value="1"/>
</dbReference>
<dbReference type="SMR" id="A0A1D6LEL6"/>
<sequence>MAVSASAFGGHVVGALKGLLLNGPLPRKAGAELHEKLKQEVRYAADAENRVLEDDRARRWLAELRRVLYRADDRILQAYDAQEQQRTTASVLSLPIMRRFTMDMYIKREISSLLKDIDLLSENRPPALTSSDTATYQHDGRSSSCDGLDDDLVRHGSSLVEAEKIEMRILPLVDKLTEHHEPPREFLIFAIYGPGGVGKTTVARKIFDDQRTQSAFSARAWVSISRASTVAQILQATCAAIGVLQGPKTKADALQTQLADRIEGRRVFLVFNVHNGGGPSSHHHQGGSTGAEIFGNLVEVLKLFRAAQGSRALVTTTDENVGNEIRSAQIQKGAAEGFGLQTDRLWQLPVEDGWALLLRAAGLEPAKVTPELKKVGVAIVQRCNCLPLAIEAVGGLLRRKGYAQEEWERVRDSEAFELKDPATGTQGGAGSSVYLSYQHAPPRLKQCFHYLSLFPADVEIERRRVTQLWISEGLVDPGSSEEGSSTSSRSRRHHNNNTQETAAGEQQSGASQEGSSRSSRHNNNNNNTQSGASTEIAAAAAADDDDREDSTSSSQGPPRELPRLSSSRHHSPRTSLPDTMPSHRSDQEEVADCYLTELAGTGLLQRTNRRGQYKMHDQVRKIAESLTENEVCAGDPRYAATTTLPENLIRLSFLNKGLAALPENVARMTGLRTLLLSGNPLGETDVDTVCKNLGGSLRVLDLSETEIRSVPKSLGNLARLRHLDLSRTKITAVHESVGRLRRLRFLGLRGCGDLTSLPRSIHKLAKLEYLDFRDSGVANSTRSLHSLRHLTLLHGFVVDSVSSSNAVLLEDLKHMSRLSDLQINITKTVAGKNADDKMLKEKGSLRNLELRWCPVSSAVDPKTLETMLTQLHPHQCLVSLKIDGYHGAAYPEWLCSSDLPNLQRLSLENCWSWERLPPIWHLQKLRSLRMANLPKLQRIDMPQPPAEAAAAAFPNVEEMEVEGMEVLECWSDFQPGDLLQLRKLALRRCPKLCSLPGLEHCKVISTMELKDAELVHELANIPVQELVVEAMPSLTRVSNLPLMKVFTVVGCPQLERLSGVDSLQHVHVRDDEHQLQRLPAWLGGQQHFPRIETLDVEGGEELLARCERGNEDWHIVREIPRVYAYRSPGRLPYFSYARGSDFFCRHKAPQGADAPRKGRPLRSPESAASSSSSPSRPGGGNDAAAAEAAPADEARRRFWSRGPRPVDETYKKFLSVMSLFVVIVLWMITSLTDSHRNLLEDIALFFFYVCTVCYFIFLVTKRRNV</sequence>
<dbReference type="GeneID" id="103630851"/>
<reference evidence="8" key="3">
    <citation type="submission" date="2019-07" db="EMBL/GenBank/DDBJ databases">
        <authorList>
            <person name="Seetharam A."/>
            <person name="Woodhouse M."/>
            <person name="Cannon E."/>
        </authorList>
    </citation>
    <scope>NUCLEOTIDE SEQUENCE [LARGE SCALE GENOMIC DNA]</scope>
    <source>
        <strain evidence="8">cv. B73</strain>
    </source>
</reference>
<evidence type="ECO:0000313" key="9">
    <source>
        <dbReference type="Proteomes" id="UP000007305"/>
    </source>
</evidence>
<feature type="region of interest" description="Disordered" evidence="3">
    <location>
        <begin position="474"/>
        <end position="588"/>
    </location>
</feature>
<dbReference type="GO" id="GO:0098542">
    <property type="term" value="P:defense response to other organism"/>
    <property type="evidence" value="ECO:0000318"/>
    <property type="project" value="GO_Central"/>
</dbReference>
<evidence type="ECO:0000313" key="8">
    <source>
        <dbReference type="EnsemblPlants" id="Zm00001eb261200_P001"/>
    </source>
</evidence>
<dbReference type="InterPro" id="IPR027417">
    <property type="entry name" value="P-loop_NTPase"/>
</dbReference>
<dbReference type="SUPFAM" id="SSF52058">
    <property type="entry name" value="L domain-like"/>
    <property type="match status" value="1"/>
</dbReference>
<dbReference type="PaxDb" id="4577-AC193598.3_FGP002"/>
<dbReference type="OMA" id="HEPPREF"/>
<dbReference type="Proteomes" id="UP000007305">
    <property type="component" value="Chromosome 6"/>
</dbReference>
<evidence type="ECO:0000259" key="5">
    <source>
        <dbReference type="Pfam" id="PF00931"/>
    </source>
</evidence>
<evidence type="ECO:0000256" key="3">
    <source>
        <dbReference type="SAM" id="MobiDB-lite"/>
    </source>
</evidence>